<comment type="caution">
    <text evidence="1">The sequence shown here is derived from an EMBL/GenBank/DDBJ whole genome shotgun (WGS) entry which is preliminary data.</text>
</comment>
<name>A0AAP0JAF5_9MAGN</name>
<dbReference type="EMBL" id="JBBNAE010000004">
    <property type="protein sequence ID" value="KAK9129950.1"/>
    <property type="molecule type" value="Genomic_DNA"/>
</dbReference>
<keyword evidence="2" id="KW-1185">Reference proteome</keyword>
<evidence type="ECO:0000313" key="2">
    <source>
        <dbReference type="Proteomes" id="UP001417504"/>
    </source>
</evidence>
<reference evidence="1 2" key="1">
    <citation type="submission" date="2024-01" db="EMBL/GenBank/DDBJ databases">
        <title>Genome assemblies of Stephania.</title>
        <authorList>
            <person name="Yang L."/>
        </authorList>
    </citation>
    <scope>NUCLEOTIDE SEQUENCE [LARGE SCALE GENOMIC DNA]</scope>
    <source>
        <strain evidence="1">QJT</strain>
        <tissue evidence="1">Leaf</tissue>
    </source>
</reference>
<organism evidence="1 2">
    <name type="scientific">Stephania japonica</name>
    <dbReference type="NCBI Taxonomy" id="461633"/>
    <lineage>
        <taxon>Eukaryota</taxon>
        <taxon>Viridiplantae</taxon>
        <taxon>Streptophyta</taxon>
        <taxon>Embryophyta</taxon>
        <taxon>Tracheophyta</taxon>
        <taxon>Spermatophyta</taxon>
        <taxon>Magnoliopsida</taxon>
        <taxon>Ranunculales</taxon>
        <taxon>Menispermaceae</taxon>
        <taxon>Menispermoideae</taxon>
        <taxon>Cissampelideae</taxon>
        <taxon>Stephania</taxon>
    </lineage>
</organism>
<gene>
    <name evidence="1" type="ORF">Sjap_010437</name>
</gene>
<sequence>MNVRVFVILHTFEPSCARSTLEPYMPHKSTKPDLIWGLALPSPPTPHPSPKNSSSLIFSLLSFIFSPPISSTPLPMSSTTPNASNSPPFSVFRHLTSPLSSHLLPPSPSSSINSSCN</sequence>
<evidence type="ECO:0000313" key="1">
    <source>
        <dbReference type="EMBL" id="KAK9129950.1"/>
    </source>
</evidence>
<proteinExistence type="predicted"/>
<protein>
    <submittedName>
        <fullName evidence="1">Uncharacterized protein</fullName>
    </submittedName>
</protein>
<dbReference type="Proteomes" id="UP001417504">
    <property type="component" value="Unassembled WGS sequence"/>
</dbReference>
<dbReference type="AlphaFoldDB" id="A0AAP0JAF5"/>
<accession>A0AAP0JAF5</accession>